<dbReference type="AlphaFoldDB" id="A0A4W6BRI7"/>
<dbReference type="Proteomes" id="UP000314980">
    <property type="component" value="Unassembled WGS sequence"/>
</dbReference>
<reference evidence="3" key="1">
    <citation type="submission" date="2015-09" db="EMBL/GenBank/DDBJ databases">
        <authorList>
            <person name="Sai Rama Sridatta P."/>
        </authorList>
    </citation>
    <scope>NUCLEOTIDE SEQUENCE [LARGE SCALE GENOMIC DNA]</scope>
</reference>
<dbReference type="Ensembl" id="ENSLCAT00010051295.1">
    <property type="protein sequence ID" value="ENSLCAP00010050023.1"/>
    <property type="gene ID" value="ENSLCAG00010023301.1"/>
</dbReference>
<accession>A0A4W6BRI7</accession>
<reference evidence="2" key="2">
    <citation type="submission" date="2025-05" db="UniProtKB">
        <authorList>
            <consortium name="Ensembl"/>
        </authorList>
    </citation>
    <scope>IDENTIFICATION</scope>
</reference>
<dbReference type="GeneTree" id="ENSGT00990000204009"/>
<name>A0A4W6BRI7_LATCA</name>
<keyword evidence="1" id="KW-1133">Transmembrane helix</keyword>
<protein>
    <submittedName>
        <fullName evidence="2">Uncharacterized protein</fullName>
    </submittedName>
</protein>
<evidence type="ECO:0000313" key="3">
    <source>
        <dbReference type="Proteomes" id="UP000314980"/>
    </source>
</evidence>
<sequence>MVPGTIIDLSHVQQQVKAPIQLWTDLGVLLTAGSIFALLGFAMGEEDEAIGLSCSEIERNGSHPLGVPFGKADVSLGSLERNGVQGGHILTLVGHLTLDFHLRVHNSSQTGQLKSDVIVLIHHL</sequence>
<evidence type="ECO:0000256" key="1">
    <source>
        <dbReference type="SAM" id="Phobius"/>
    </source>
</evidence>
<keyword evidence="1" id="KW-0812">Transmembrane</keyword>
<proteinExistence type="predicted"/>
<evidence type="ECO:0000313" key="2">
    <source>
        <dbReference type="Ensembl" id="ENSLCAP00010000799.1"/>
    </source>
</evidence>
<keyword evidence="1" id="KW-0472">Membrane</keyword>
<dbReference type="Ensembl" id="ENSLCAT00010000846.1">
    <property type="protein sequence ID" value="ENSLCAP00010000799.1"/>
    <property type="gene ID" value="ENSLCAG00010000490.1"/>
</dbReference>
<organism evidence="2 3">
    <name type="scientific">Lates calcarifer</name>
    <name type="common">Barramundi</name>
    <name type="synonym">Holocentrus calcarifer</name>
    <dbReference type="NCBI Taxonomy" id="8187"/>
    <lineage>
        <taxon>Eukaryota</taxon>
        <taxon>Metazoa</taxon>
        <taxon>Chordata</taxon>
        <taxon>Craniata</taxon>
        <taxon>Vertebrata</taxon>
        <taxon>Euteleostomi</taxon>
        <taxon>Actinopterygii</taxon>
        <taxon>Neopterygii</taxon>
        <taxon>Teleostei</taxon>
        <taxon>Neoteleostei</taxon>
        <taxon>Acanthomorphata</taxon>
        <taxon>Carangaria</taxon>
        <taxon>Carangaria incertae sedis</taxon>
        <taxon>Centropomidae</taxon>
        <taxon>Lates</taxon>
    </lineage>
</organism>
<keyword evidence="3" id="KW-1185">Reference proteome</keyword>
<feature type="transmembrane region" description="Helical" evidence="1">
    <location>
        <begin position="20"/>
        <end position="42"/>
    </location>
</feature>